<organism evidence="2 3">
    <name type="scientific">Syncephalastrum racemosum</name>
    <name type="common">Filamentous fungus</name>
    <dbReference type="NCBI Taxonomy" id="13706"/>
    <lineage>
        <taxon>Eukaryota</taxon>
        <taxon>Fungi</taxon>
        <taxon>Fungi incertae sedis</taxon>
        <taxon>Mucoromycota</taxon>
        <taxon>Mucoromycotina</taxon>
        <taxon>Mucoromycetes</taxon>
        <taxon>Mucorales</taxon>
        <taxon>Syncephalastraceae</taxon>
        <taxon>Syncephalastrum</taxon>
    </lineage>
</organism>
<dbReference type="Proteomes" id="UP000242180">
    <property type="component" value="Unassembled WGS sequence"/>
</dbReference>
<name>A0A1X2HVF9_SYNRA</name>
<feature type="region of interest" description="Disordered" evidence="1">
    <location>
        <begin position="35"/>
        <end position="94"/>
    </location>
</feature>
<dbReference type="AlphaFoldDB" id="A0A1X2HVF9"/>
<protein>
    <submittedName>
        <fullName evidence="2">Uncharacterized protein</fullName>
    </submittedName>
</protein>
<accession>A0A1X2HVF9</accession>
<evidence type="ECO:0000313" key="2">
    <source>
        <dbReference type="EMBL" id="ORZ03585.1"/>
    </source>
</evidence>
<reference evidence="2 3" key="1">
    <citation type="submission" date="2016-07" db="EMBL/GenBank/DDBJ databases">
        <title>Pervasive Adenine N6-methylation of Active Genes in Fungi.</title>
        <authorList>
            <consortium name="DOE Joint Genome Institute"/>
            <person name="Mondo S.J."/>
            <person name="Dannebaum R.O."/>
            <person name="Kuo R.C."/>
            <person name="Labutti K."/>
            <person name="Haridas S."/>
            <person name="Kuo A."/>
            <person name="Salamov A."/>
            <person name="Ahrendt S.R."/>
            <person name="Lipzen A."/>
            <person name="Sullivan W."/>
            <person name="Andreopoulos W.B."/>
            <person name="Clum A."/>
            <person name="Lindquist E."/>
            <person name="Daum C."/>
            <person name="Ramamoorthy G.K."/>
            <person name="Gryganskyi A."/>
            <person name="Culley D."/>
            <person name="Magnuson J.K."/>
            <person name="James T.Y."/>
            <person name="O'Malley M.A."/>
            <person name="Stajich J.E."/>
            <person name="Spatafora J.W."/>
            <person name="Visel A."/>
            <person name="Grigoriev I.V."/>
        </authorList>
    </citation>
    <scope>NUCLEOTIDE SEQUENCE [LARGE SCALE GENOMIC DNA]</scope>
    <source>
        <strain evidence="2 3">NRRL 2496</strain>
    </source>
</reference>
<proteinExistence type="predicted"/>
<sequence length="94" mass="10662">MIIGEAMQGDPETPAAMRQRPVCHYGRECRNKHTVSHAQRYQHWCLPRKPGKPSKASQKETPEMLETFSDGPSSEAASESELDDDEDEEDEEDD</sequence>
<evidence type="ECO:0000313" key="3">
    <source>
        <dbReference type="Proteomes" id="UP000242180"/>
    </source>
</evidence>
<evidence type="ECO:0000256" key="1">
    <source>
        <dbReference type="SAM" id="MobiDB-lite"/>
    </source>
</evidence>
<dbReference type="EMBL" id="MCGN01000001">
    <property type="protein sequence ID" value="ORZ03585.1"/>
    <property type="molecule type" value="Genomic_DNA"/>
</dbReference>
<dbReference type="InParanoid" id="A0A1X2HVF9"/>
<comment type="caution">
    <text evidence="2">The sequence shown here is derived from an EMBL/GenBank/DDBJ whole genome shotgun (WGS) entry which is preliminary data.</text>
</comment>
<gene>
    <name evidence="2" type="ORF">BCR43DRAFT_55770</name>
</gene>
<keyword evidence="3" id="KW-1185">Reference proteome</keyword>
<feature type="compositionally biased region" description="Acidic residues" evidence="1">
    <location>
        <begin position="78"/>
        <end position="94"/>
    </location>
</feature>